<evidence type="ECO:0000259" key="22">
    <source>
        <dbReference type="Pfam" id="PF13193"/>
    </source>
</evidence>
<comment type="catalytic activity">
    <reaction evidence="16">
        <text>a very long-chain fatty acid + ATP + CoA = a very long-chain fatty acyl-CoA + AMP + diphosphate</text>
        <dbReference type="Rhea" id="RHEA:54536"/>
        <dbReference type="ChEBI" id="CHEBI:30616"/>
        <dbReference type="ChEBI" id="CHEBI:33019"/>
        <dbReference type="ChEBI" id="CHEBI:57287"/>
        <dbReference type="ChEBI" id="CHEBI:58950"/>
        <dbReference type="ChEBI" id="CHEBI:138261"/>
        <dbReference type="ChEBI" id="CHEBI:456215"/>
    </reaction>
</comment>
<dbReference type="EMBL" id="ML120495">
    <property type="protein sequence ID" value="RPA91513.1"/>
    <property type="molecule type" value="Genomic_DNA"/>
</dbReference>
<comment type="function">
    <text evidence="17">Acyl-CoA synthetase required for both the import of long chain fatty acids (LCFAs) (C14-C18) and the activation very long chain fatty acids (VLCFAs) (C20-C26) by esterification of the fatty acids into metabolically active CoA-thioesters for subsequent degradation or incorporation into phospholipids. The transport and fatty acyl-CoA synthetase activities are genetically separable and are thus independent activities. Esterifies VLCFAs in the peroxisome matrix. The VLCFAs are actively transported into peroxisomes by a PXA1-PXA2 heterodimeric transporter in the peroxisomal membrane.</text>
</comment>
<feature type="domain" description="AMP-dependent synthetase/ligase" evidence="21">
    <location>
        <begin position="66"/>
        <end position="385"/>
    </location>
</feature>
<evidence type="ECO:0000256" key="18">
    <source>
        <dbReference type="ARBA" id="ARBA00068795"/>
    </source>
</evidence>
<evidence type="ECO:0000256" key="1">
    <source>
        <dbReference type="ARBA" id="ARBA00004502"/>
    </source>
</evidence>
<evidence type="ECO:0000256" key="15">
    <source>
        <dbReference type="ARBA" id="ARBA00023140"/>
    </source>
</evidence>
<dbReference type="GO" id="GO:0004467">
    <property type="term" value="F:long-chain fatty acid-CoA ligase activity"/>
    <property type="evidence" value="ECO:0007669"/>
    <property type="project" value="TreeGrafter"/>
</dbReference>
<gene>
    <name evidence="23" type="ORF">L873DRAFT_1781029</name>
</gene>
<evidence type="ECO:0000256" key="20">
    <source>
        <dbReference type="SAM" id="SignalP"/>
    </source>
</evidence>
<evidence type="ECO:0000313" key="24">
    <source>
        <dbReference type="Proteomes" id="UP000276215"/>
    </source>
</evidence>
<comment type="subcellular location">
    <subcellularLocation>
        <location evidence="3">Cell membrane</location>
        <topology evidence="3">Multi-pass membrane protein</topology>
    </subcellularLocation>
    <subcellularLocation>
        <location evidence="1">Lipid droplet</location>
    </subcellularLocation>
    <subcellularLocation>
        <location evidence="2">Peroxisome membrane</location>
        <topology evidence="2">Multi-pass membrane protein</topology>
    </subcellularLocation>
</comment>
<dbReference type="GO" id="GO:0005524">
    <property type="term" value="F:ATP binding"/>
    <property type="evidence" value="ECO:0007669"/>
    <property type="project" value="UniProtKB-KW"/>
</dbReference>
<evidence type="ECO:0000256" key="11">
    <source>
        <dbReference type="ARBA" id="ARBA00022840"/>
    </source>
</evidence>
<organism evidence="23 24">
    <name type="scientific">Choiromyces venosus 120613-1</name>
    <dbReference type="NCBI Taxonomy" id="1336337"/>
    <lineage>
        <taxon>Eukaryota</taxon>
        <taxon>Fungi</taxon>
        <taxon>Dikarya</taxon>
        <taxon>Ascomycota</taxon>
        <taxon>Pezizomycotina</taxon>
        <taxon>Pezizomycetes</taxon>
        <taxon>Pezizales</taxon>
        <taxon>Tuberaceae</taxon>
        <taxon>Choiromyces</taxon>
    </lineage>
</organism>
<dbReference type="AlphaFoldDB" id="A0A3N4IZC6"/>
<comment type="similarity">
    <text evidence="4">Belongs to the ATP-dependent AMP-binding enzyme family.</text>
</comment>
<keyword evidence="9" id="KW-0812">Transmembrane</keyword>
<sequence>MAPPLTLLAAALPLLSYLDAKYYLTYDYTMITAFLSTRIRGLLLERRGQLNPFYGLEKHALSPADCERPFLIYQGQEYSFKKAYELVLKYAAWLRERYNVQKDEIVAIDFTNKPAMLWIWLGLWALGAKPALLNYNLEGDGLVHCIKISTARLMFVDAEIKKVLEGAEGEEARRKLETDGANREIVIFDEATERVVETWKGFRPGDEERNGVKLPDMAMLIYTSGTTGLPKAAVISFQKTHYSSCFASGWLGLKKSDRFYTCMPLYHSSAALLGFIGAMTVGSTLVLGHKFSTKTFWPEVRSSQATMLQYVGEICRYLLAAPPSPDDKNNNVKIAFGNGLRSDIWVRFKERFGIPTVAEFYASTEGTSGSWNIQQGAWGVGAVGRNGSLISLLLGGGVKIAKMDAENEELLRDNNGFCVQCDYDEAGQVLWKLDPNDIGKTFQGYFRNAKASNEKVVRDVFQKGDAYFLTGDLQKRTRDGLWYFIDRIGDTYRWKSENVSTSEVSEVFGLHPGIAEANVYGVALPNHDGRCGCAAIVISPPTSDDEVRRELSKWITKLPRFARPIFVRVVKAPGGLEKTGNYKFVKGKLRDEGADPENVEAVGDVLWWLKDGEYVPFGKRDWDGIVGGKVKL</sequence>
<feature type="chain" id="PRO_5017940137" description="Very long-chain fatty acid transport protein" evidence="20">
    <location>
        <begin position="21"/>
        <end position="632"/>
    </location>
</feature>
<evidence type="ECO:0000256" key="19">
    <source>
        <dbReference type="ARBA" id="ARBA00078285"/>
    </source>
</evidence>
<dbReference type="Proteomes" id="UP000276215">
    <property type="component" value="Unassembled WGS sequence"/>
</dbReference>
<evidence type="ECO:0000256" key="9">
    <source>
        <dbReference type="ARBA" id="ARBA00022692"/>
    </source>
</evidence>
<dbReference type="PANTHER" id="PTHR43107:SF15">
    <property type="entry name" value="FATTY ACID TRANSPORT PROTEIN 3, ISOFORM A"/>
    <property type="match status" value="1"/>
</dbReference>
<feature type="signal peptide" evidence="20">
    <location>
        <begin position="1"/>
        <end position="20"/>
    </location>
</feature>
<dbReference type="PROSITE" id="PS00455">
    <property type="entry name" value="AMP_BINDING"/>
    <property type="match status" value="1"/>
</dbReference>
<evidence type="ECO:0000259" key="21">
    <source>
        <dbReference type="Pfam" id="PF00501"/>
    </source>
</evidence>
<keyword evidence="13" id="KW-0445">Lipid transport</keyword>
<evidence type="ECO:0000256" key="7">
    <source>
        <dbReference type="ARBA" id="ARBA00022598"/>
    </source>
</evidence>
<keyword evidence="12" id="KW-1133">Transmembrane helix</keyword>
<evidence type="ECO:0000256" key="2">
    <source>
        <dbReference type="ARBA" id="ARBA00004585"/>
    </source>
</evidence>
<reference evidence="23 24" key="1">
    <citation type="journal article" date="2018" name="Nat. Ecol. Evol.">
        <title>Pezizomycetes genomes reveal the molecular basis of ectomycorrhizal truffle lifestyle.</title>
        <authorList>
            <person name="Murat C."/>
            <person name="Payen T."/>
            <person name="Noel B."/>
            <person name="Kuo A."/>
            <person name="Morin E."/>
            <person name="Chen J."/>
            <person name="Kohler A."/>
            <person name="Krizsan K."/>
            <person name="Balestrini R."/>
            <person name="Da Silva C."/>
            <person name="Montanini B."/>
            <person name="Hainaut M."/>
            <person name="Levati E."/>
            <person name="Barry K.W."/>
            <person name="Belfiori B."/>
            <person name="Cichocki N."/>
            <person name="Clum A."/>
            <person name="Dockter R.B."/>
            <person name="Fauchery L."/>
            <person name="Guy J."/>
            <person name="Iotti M."/>
            <person name="Le Tacon F."/>
            <person name="Lindquist E.A."/>
            <person name="Lipzen A."/>
            <person name="Malagnac F."/>
            <person name="Mello A."/>
            <person name="Molinier V."/>
            <person name="Miyauchi S."/>
            <person name="Poulain J."/>
            <person name="Riccioni C."/>
            <person name="Rubini A."/>
            <person name="Sitrit Y."/>
            <person name="Splivallo R."/>
            <person name="Traeger S."/>
            <person name="Wang M."/>
            <person name="Zifcakova L."/>
            <person name="Wipf D."/>
            <person name="Zambonelli A."/>
            <person name="Paolocci F."/>
            <person name="Nowrousian M."/>
            <person name="Ottonello S."/>
            <person name="Baldrian P."/>
            <person name="Spatafora J.W."/>
            <person name="Henrissat B."/>
            <person name="Nagy L.G."/>
            <person name="Aury J.M."/>
            <person name="Wincker P."/>
            <person name="Grigoriev I.V."/>
            <person name="Bonfante P."/>
            <person name="Martin F.M."/>
        </authorList>
    </citation>
    <scope>NUCLEOTIDE SEQUENCE [LARGE SCALE GENOMIC DNA]</scope>
    <source>
        <strain evidence="23 24">120613-1</strain>
    </source>
</reference>
<dbReference type="GO" id="GO:0044539">
    <property type="term" value="P:long-chain fatty acid import into cell"/>
    <property type="evidence" value="ECO:0007669"/>
    <property type="project" value="TreeGrafter"/>
</dbReference>
<keyword evidence="14" id="KW-0472">Membrane</keyword>
<keyword evidence="6" id="KW-1003">Cell membrane</keyword>
<dbReference type="GO" id="GO:0005811">
    <property type="term" value="C:lipid droplet"/>
    <property type="evidence" value="ECO:0007669"/>
    <property type="project" value="UniProtKB-SubCell"/>
</dbReference>
<keyword evidence="15" id="KW-0576">Peroxisome</keyword>
<keyword evidence="11" id="KW-0067">ATP-binding</keyword>
<evidence type="ECO:0000256" key="10">
    <source>
        <dbReference type="ARBA" id="ARBA00022741"/>
    </source>
</evidence>
<dbReference type="Gene3D" id="3.30.300.30">
    <property type="match status" value="1"/>
</dbReference>
<evidence type="ECO:0000256" key="17">
    <source>
        <dbReference type="ARBA" id="ARBA00060276"/>
    </source>
</evidence>
<keyword evidence="7" id="KW-0436">Ligase</keyword>
<dbReference type="Gene3D" id="3.40.50.12780">
    <property type="entry name" value="N-terminal domain of ligase-like"/>
    <property type="match status" value="1"/>
</dbReference>
<dbReference type="FunFam" id="3.40.50.12780:FF:000019">
    <property type="entry name" value="Long-chain fatty acid transporter"/>
    <property type="match status" value="1"/>
</dbReference>
<dbReference type="OrthoDB" id="10253869at2759"/>
<keyword evidence="24" id="KW-1185">Reference proteome</keyword>
<proteinExistence type="inferred from homology"/>
<accession>A0A3N4IZC6</accession>
<dbReference type="GO" id="GO:0005778">
    <property type="term" value="C:peroxisomal membrane"/>
    <property type="evidence" value="ECO:0007669"/>
    <property type="project" value="UniProtKB-SubCell"/>
</dbReference>
<keyword evidence="8" id="KW-0551">Lipid droplet</keyword>
<keyword evidence="20" id="KW-0732">Signal</keyword>
<evidence type="ECO:0000256" key="6">
    <source>
        <dbReference type="ARBA" id="ARBA00022475"/>
    </source>
</evidence>
<keyword evidence="10" id="KW-0547">Nucleotide-binding</keyword>
<feature type="domain" description="AMP-binding enzyme C-terminal" evidence="22">
    <location>
        <begin position="503"/>
        <end position="583"/>
    </location>
</feature>
<evidence type="ECO:0000256" key="13">
    <source>
        <dbReference type="ARBA" id="ARBA00023055"/>
    </source>
</evidence>
<dbReference type="STRING" id="1336337.A0A3N4IZC6"/>
<dbReference type="InterPro" id="IPR000873">
    <property type="entry name" value="AMP-dep_synth/lig_dom"/>
</dbReference>
<evidence type="ECO:0000256" key="12">
    <source>
        <dbReference type="ARBA" id="ARBA00022989"/>
    </source>
</evidence>
<evidence type="ECO:0000256" key="4">
    <source>
        <dbReference type="ARBA" id="ARBA00006432"/>
    </source>
</evidence>
<dbReference type="Pfam" id="PF00501">
    <property type="entry name" value="AMP-binding"/>
    <property type="match status" value="1"/>
</dbReference>
<evidence type="ECO:0000256" key="14">
    <source>
        <dbReference type="ARBA" id="ARBA00023136"/>
    </source>
</evidence>
<evidence type="ECO:0000256" key="3">
    <source>
        <dbReference type="ARBA" id="ARBA00004651"/>
    </source>
</evidence>
<keyword evidence="5" id="KW-0813">Transport</keyword>
<evidence type="ECO:0000256" key="8">
    <source>
        <dbReference type="ARBA" id="ARBA00022677"/>
    </source>
</evidence>
<dbReference type="SUPFAM" id="SSF56801">
    <property type="entry name" value="Acetyl-CoA synthetase-like"/>
    <property type="match status" value="1"/>
</dbReference>
<evidence type="ECO:0000313" key="23">
    <source>
        <dbReference type="EMBL" id="RPA91513.1"/>
    </source>
</evidence>
<dbReference type="InterPro" id="IPR020845">
    <property type="entry name" value="AMP-binding_CS"/>
</dbReference>
<protein>
    <recommendedName>
        <fullName evidence="18">Very long-chain fatty acid transport protein</fullName>
    </recommendedName>
    <alternativeName>
        <fullName evidence="19">Very-long-chain acyl-CoA synthetase</fullName>
    </alternativeName>
</protein>
<dbReference type="PANTHER" id="PTHR43107">
    <property type="entry name" value="LONG-CHAIN FATTY ACID TRANSPORT PROTEIN"/>
    <property type="match status" value="1"/>
</dbReference>
<dbReference type="InterPro" id="IPR045851">
    <property type="entry name" value="AMP-bd_C_sf"/>
</dbReference>
<dbReference type="InterPro" id="IPR042099">
    <property type="entry name" value="ANL_N_sf"/>
</dbReference>
<dbReference type="Pfam" id="PF13193">
    <property type="entry name" value="AMP-binding_C"/>
    <property type="match status" value="1"/>
</dbReference>
<name>A0A3N4IZC6_9PEZI</name>
<dbReference type="InterPro" id="IPR025110">
    <property type="entry name" value="AMP-bd_C"/>
</dbReference>
<dbReference type="GO" id="GO:0009898">
    <property type="term" value="C:cytoplasmic side of plasma membrane"/>
    <property type="evidence" value="ECO:0007669"/>
    <property type="project" value="TreeGrafter"/>
</dbReference>
<dbReference type="GO" id="GO:0005324">
    <property type="term" value="F:long-chain fatty acid transmembrane transporter activity"/>
    <property type="evidence" value="ECO:0007669"/>
    <property type="project" value="TreeGrafter"/>
</dbReference>
<evidence type="ECO:0000256" key="16">
    <source>
        <dbReference type="ARBA" id="ARBA00051585"/>
    </source>
</evidence>
<evidence type="ECO:0000256" key="5">
    <source>
        <dbReference type="ARBA" id="ARBA00022448"/>
    </source>
</evidence>